<dbReference type="Gene3D" id="2.40.10.10">
    <property type="entry name" value="Trypsin-like serine proteases"/>
    <property type="match status" value="2"/>
</dbReference>
<sequence>MSDLETSVPERKYTPVTLLLRETSADGEETRREAASGACVFDGEESYLVSVVLAKPDLRRVTVRYTCAELINGDQVKWINVPVEGLRVRAVDGPELEAFFAASRGEPEGPRRRYALVCRLPAFCTVPVRNGLRPFAVAGGTRSRALPRAVRIESSPFALTTVEVFGGYTSHGHVNYASPGGEFWLSDCKFMENMNGGVVVLEGGDGLAGESENRSIGLVWGRVRWKAGELMVVLGWGALFGRLGLFAGARPTAAAAARTGVSRAAQKVVALRVTDRHGVLSWGSGVVVERGTVVTNKHVVTGSCARNELPATVEIVYTPAGGTPATATALIAAPQLGTDVHMSLATDDAQHDVCFVRTTDPAFCSAVDAIDVLGGGPLAALARRRAPPAGTVRPGLRVGDRTVSVGHGLFLAPGAPLQSAGRVSKLAGATVICSSPCWAGCSGGAVLNAAGELVALMAHNVRHVASGETLAGVNCAIGVAVLSACHDRLLVAPRQRLRRSSGPARGVACPRL</sequence>
<dbReference type="SUPFAM" id="SSF50494">
    <property type="entry name" value="Trypsin-like serine proteases"/>
    <property type="match status" value="1"/>
</dbReference>
<gene>
    <name evidence="1" type="ORF">PICMEDRAFT_178955</name>
</gene>
<dbReference type="AlphaFoldDB" id="A0A1E3NG93"/>
<dbReference type="GO" id="GO:0031998">
    <property type="term" value="P:regulation of fatty acid beta-oxidation"/>
    <property type="evidence" value="ECO:0007669"/>
    <property type="project" value="TreeGrafter"/>
</dbReference>
<dbReference type="GO" id="GO:0004252">
    <property type="term" value="F:serine-type endopeptidase activity"/>
    <property type="evidence" value="ECO:0007669"/>
    <property type="project" value="InterPro"/>
</dbReference>
<dbReference type="RefSeq" id="XP_019016219.1">
    <property type="nucleotide sequence ID" value="XM_019161798.1"/>
</dbReference>
<reference evidence="1 2" key="1">
    <citation type="journal article" date="2016" name="Proc. Natl. Acad. Sci. U.S.A.">
        <title>Comparative genomics of biotechnologically important yeasts.</title>
        <authorList>
            <person name="Riley R."/>
            <person name="Haridas S."/>
            <person name="Wolfe K.H."/>
            <person name="Lopes M.R."/>
            <person name="Hittinger C.T."/>
            <person name="Goeker M."/>
            <person name="Salamov A.A."/>
            <person name="Wisecaver J.H."/>
            <person name="Long T.M."/>
            <person name="Calvey C.H."/>
            <person name="Aerts A.L."/>
            <person name="Barry K.W."/>
            <person name="Choi C."/>
            <person name="Clum A."/>
            <person name="Coughlan A.Y."/>
            <person name="Deshpande S."/>
            <person name="Douglass A.P."/>
            <person name="Hanson S.J."/>
            <person name="Klenk H.-P."/>
            <person name="LaButti K.M."/>
            <person name="Lapidus A."/>
            <person name="Lindquist E.A."/>
            <person name="Lipzen A.M."/>
            <person name="Meier-Kolthoff J.P."/>
            <person name="Ohm R.A."/>
            <person name="Otillar R.P."/>
            <person name="Pangilinan J.L."/>
            <person name="Peng Y."/>
            <person name="Rokas A."/>
            <person name="Rosa C.A."/>
            <person name="Scheuner C."/>
            <person name="Sibirny A.A."/>
            <person name="Slot J.C."/>
            <person name="Stielow J.B."/>
            <person name="Sun H."/>
            <person name="Kurtzman C.P."/>
            <person name="Blackwell M."/>
            <person name="Grigoriev I.V."/>
            <person name="Jeffries T.W."/>
        </authorList>
    </citation>
    <scope>NUCLEOTIDE SEQUENCE [LARGE SCALE GENOMIC DNA]</scope>
    <source>
        <strain evidence="1 2">NRRL Y-2026</strain>
    </source>
</reference>
<dbReference type="EMBL" id="KV454005">
    <property type="protein sequence ID" value="ODQ45106.1"/>
    <property type="molecule type" value="Genomic_DNA"/>
</dbReference>
<dbReference type="Pfam" id="PF13365">
    <property type="entry name" value="Trypsin_2"/>
    <property type="match status" value="1"/>
</dbReference>
<dbReference type="PANTHER" id="PTHR21004:SF0">
    <property type="entry name" value="PEROXISOMAL LEADER PEPTIDE-PROCESSING PROTEASE"/>
    <property type="match status" value="1"/>
</dbReference>
<dbReference type="InterPro" id="IPR043504">
    <property type="entry name" value="Peptidase_S1_PA_chymotrypsin"/>
</dbReference>
<dbReference type="OrthoDB" id="17845at2759"/>
<dbReference type="Proteomes" id="UP000094455">
    <property type="component" value="Unassembled WGS sequence"/>
</dbReference>
<protein>
    <recommendedName>
        <fullName evidence="3">Serine protease</fullName>
    </recommendedName>
</protein>
<accession>A0A1E3NG93</accession>
<name>A0A1E3NG93_9ASCO</name>
<evidence type="ECO:0008006" key="3">
    <source>
        <dbReference type="Google" id="ProtNLM"/>
    </source>
</evidence>
<dbReference type="InterPro" id="IPR039245">
    <property type="entry name" value="TYSND1/DEG15"/>
</dbReference>
<evidence type="ECO:0000313" key="2">
    <source>
        <dbReference type="Proteomes" id="UP000094455"/>
    </source>
</evidence>
<dbReference type="InterPro" id="IPR009003">
    <property type="entry name" value="Peptidase_S1_PA"/>
</dbReference>
<evidence type="ECO:0000313" key="1">
    <source>
        <dbReference type="EMBL" id="ODQ45106.1"/>
    </source>
</evidence>
<organism evidence="1 2">
    <name type="scientific">Pichia membranifaciens NRRL Y-2026</name>
    <dbReference type="NCBI Taxonomy" id="763406"/>
    <lineage>
        <taxon>Eukaryota</taxon>
        <taxon>Fungi</taxon>
        <taxon>Dikarya</taxon>
        <taxon>Ascomycota</taxon>
        <taxon>Saccharomycotina</taxon>
        <taxon>Pichiomycetes</taxon>
        <taxon>Pichiales</taxon>
        <taxon>Pichiaceae</taxon>
        <taxon>Pichia</taxon>
    </lineage>
</organism>
<dbReference type="GO" id="GO:0016485">
    <property type="term" value="P:protein processing"/>
    <property type="evidence" value="ECO:0007669"/>
    <property type="project" value="InterPro"/>
</dbReference>
<dbReference type="GeneID" id="30178485"/>
<dbReference type="STRING" id="763406.A0A1E3NG93"/>
<dbReference type="PANTHER" id="PTHR21004">
    <property type="entry name" value="SERINE PROTEASE-RELATED"/>
    <property type="match status" value="1"/>
</dbReference>
<dbReference type="GO" id="GO:0005777">
    <property type="term" value="C:peroxisome"/>
    <property type="evidence" value="ECO:0007669"/>
    <property type="project" value="InterPro"/>
</dbReference>
<keyword evidence="2" id="KW-1185">Reference proteome</keyword>
<proteinExistence type="predicted"/>